<evidence type="ECO:0000313" key="3">
    <source>
        <dbReference type="EMBL" id="KZF20475.1"/>
    </source>
</evidence>
<accession>A0A165AHC7</accession>
<feature type="region of interest" description="Disordered" evidence="2">
    <location>
        <begin position="1058"/>
        <end position="1082"/>
    </location>
</feature>
<dbReference type="Proteomes" id="UP000076632">
    <property type="component" value="Unassembled WGS sequence"/>
</dbReference>
<dbReference type="EMBL" id="KV407463">
    <property type="protein sequence ID" value="KZF20475.1"/>
    <property type="molecule type" value="Genomic_DNA"/>
</dbReference>
<evidence type="ECO:0000313" key="4">
    <source>
        <dbReference type="Proteomes" id="UP000076632"/>
    </source>
</evidence>
<evidence type="ECO:0000256" key="1">
    <source>
        <dbReference type="SAM" id="Coils"/>
    </source>
</evidence>
<reference evidence="3 4" key="1">
    <citation type="journal article" date="2016" name="Fungal Biol.">
        <title>The genome of Xylona heveae provides a window into fungal endophytism.</title>
        <authorList>
            <person name="Gazis R."/>
            <person name="Kuo A."/>
            <person name="Riley R."/>
            <person name="LaButti K."/>
            <person name="Lipzen A."/>
            <person name="Lin J."/>
            <person name="Amirebrahimi M."/>
            <person name="Hesse C.N."/>
            <person name="Spatafora J.W."/>
            <person name="Henrissat B."/>
            <person name="Hainaut M."/>
            <person name="Grigoriev I.V."/>
            <person name="Hibbett D.S."/>
        </authorList>
    </citation>
    <scope>NUCLEOTIDE SEQUENCE [LARGE SCALE GENOMIC DNA]</scope>
    <source>
        <strain evidence="3 4">TC161</strain>
    </source>
</reference>
<dbReference type="InParanoid" id="A0A165AHC7"/>
<sequence>MAEIMGLHDEAWRIVQAPYICSLKRLHDSLCVTFDIYISRWAKYNPCLVESLVSDVSECLWTSPYALNILVHLSKSLPARDAFLRRNPGLLDLLSKKSLECQGDDDKHGRACIALLRFPLPREVPLPGSLLPFFKGTFDRAALSPSAETIRPVYVLLSGNCSDLLEIIPVQMMARFQDQLVNILKTLEDHAVCLLCLGILAAIAHPESHASNLTTGTPKESDGSFTSERVPFSEGLKQFFTARKAPKTLEFISLQVAYACSETNSLSQNEATEYFELAKVIAGAISIEVKQDFVNGNSRGARKLLEKCLHPSNRHIDFQVRALDFVLDGLHARIVNVPSLNSHGQTLVKSLLAAMDSVGSESLANSAKELLLYMDESNIFLLLETILDISVSCEEPNFKEFHRIDISMVLLEALNEALSESSTLRRAVLRAMSGKLSGKLTSLHSPKSSQKSQRKCCACGVCCQKYFANKGKLRRSLRALFIKTAFCGHEYEIYLSKTSIGALIDQQDADHSILQADFTESTICANIRSYDLFGTPAQKDTRQISSNNWRETLSENLLANARLQYESIVQQMGTVCRELEERCDEAETPFRQEKFKVEELELRLLEAEDRNKELDSMLLERNLFQVGAEAELSALRKQAESAEKRLGDYVQQTGDLKELLKSVELKAIDTETHLKEGAQKRELETAAMISAKDDAAEDLMKELCSMMEKLNERKKENSMLVEEKQKITEDKNWLEGALADVESKLKLRDASLREEHSQLIQLQGLYEKLKGDLECTFKKVEELESANTHLLDEQNLAKQALQGELDLDSLTDGSHNGATISTLVAQYAEKIRGVERHARSELEKANLKHLELEEKFEIQSRQFNEKCKEFSELREWKERLMVAMYPKDFGSSGFDARGESFDADHTEERIAKRSRTQKMPLTPNGNPPQALAGRGTGLKPTNGLRQPLRDIGSGEGTSPSDAREKRHSDQSIGLSANWAGAKPPRLGPISYGKQCQTVLTTAGYDGANEPTQHFPHSSCGRSNSPEEPCESRRYIEEKENIEDGNRRGELDCRSFSEISERQSPPMSSENVEYIAGYQGTIS</sequence>
<protein>
    <submittedName>
        <fullName evidence="3">Uncharacterized protein</fullName>
    </submittedName>
</protein>
<proteinExistence type="predicted"/>
<organism evidence="3 4">
    <name type="scientific">Xylona heveae (strain CBS 132557 / TC161)</name>
    <dbReference type="NCBI Taxonomy" id="1328760"/>
    <lineage>
        <taxon>Eukaryota</taxon>
        <taxon>Fungi</taxon>
        <taxon>Dikarya</taxon>
        <taxon>Ascomycota</taxon>
        <taxon>Pezizomycotina</taxon>
        <taxon>Xylonomycetes</taxon>
        <taxon>Xylonales</taxon>
        <taxon>Xylonaceae</taxon>
        <taxon>Xylona</taxon>
    </lineage>
</organism>
<dbReference type="RefSeq" id="XP_018186030.1">
    <property type="nucleotide sequence ID" value="XM_018336315.1"/>
</dbReference>
<keyword evidence="1" id="KW-0175">Coiled coil</keyword>
<dbReference type="AlphaFoldDB" id="A0A165AHC7"/>
<feature type="region of interest" description="Disordered" evidence="2">
    <location>
        <begin position="911"/>
        <end position="981"/>
    </location>
</feature>
<evidence type="ECO:0000256" key="2">
    <source>
        <dbReference type="SAM" id="MobiDB-lite"/>
    </source>
</evidence>
<feature type="compositionally biased region" description="Polar residues" evidence="2">
    <location>
        <begin position="1061"/>
        <end position="1070"/>
    </location>
</feature>
<feature type="coiled-coil region" evidence="1">
    <location>
        <begin position="835"/>
        <end position="862"/>
    </location>
</feature>
<dbReference type="OrthoDB" id="5332870at2759"/>
<dbReference type="GeneID" id="28901452"/>
<dbReference type="STRING" id="1328760.A0A165AHC7"/>
<dbReference type="OMA" id="QHIGRLM"/>
<feature type="coiled-coil region" evidence="1">
    <location>
        <begin position="590"/>
        <end position="652"/>
    </location>
</feature>
<gene>
    <name evidence="3" type="ORF">L228DRAFT_285177</name>
</gene>
<name>A0A165AHC7_XYLHT</name>
<keyword evidence="4" id="KW-1185">Reference proteome</keyword>